<dbReference type="Pfam" id="PF12796">
    <property type="entry name" value="Ank_2"/>
    <property type="match status" value="3"/>
</dbReference>
<dbReference type="SMART" id="SM00248">
    <property type="entry name" value="ANK"/>
    <property type="match status" value="12"/>
</dbReference>
<feature type="repeat" description="ANK" evidence="2">
    <location>
        <begin position="869"/>
        <end position="901"/>
    </location>
</feature>
<evidence type="ECO:0000313" key="5">
    <source>
        <dbReference type="Proteomes" id="UP001149954"/>
    </source>
</evidence>
<dbReference type="SUPFAM" id="SSF48403">
    <property type="entry name" value="Ankyrin repeat"/>
    <property type="match status" value="2"/>
</dbReference>
<dbReference type="PROSITE" id="PS50297">
    <property type="entry name" value="ANK_REP_REGION"/>
    <property type="match status" value="4"/>
</dbReference>
<reference evidence="4" key="1">
    <citation type="submission" date="2022-12" db="EMBL/GenBank/DDBJ databases">
        <authorList>
            <person name="Petersen C."/>
        </authorList>
    </citation>
    <scope>NUCLEOTIDE SEQUENCE</scope>
    <source>
        <strain evidence="4">IBT 29495</strain>
    </source>
</reference>
<dbReference type="EMBL" id="JAPWDS010000002">
    <property type="protein sequence ID" value="KAJ5513228.1"/>
    <property type="molecule type" value="Genomic_DNA"/>
</dbReference>
<reference evidence="4" key="2">
    <citation type="journal article" date="2023" name="IMA Fungus">
        <title>Comparative genomic study of the Penicillium genus elucidates a diverse pangenome and 15 lateral gene transfer events.</title>
        <authorList>
            <person name="Petersen C."/>
            <person name="Sorensen T."/>
            <person name="Nielsen M.R."/>
            <person name="Sondergaard T.E."/>
            <person name="Sorensen J.L."/>
            <person name="Fitzpatrick D.A."/>
            <person name="Frisvad J.C."/>
            <person name="Nielsen K.L."/>
        </authorList>
    </citation>
    <scope>NUCLEOTIDE SEQUENCE</scope>
    <source>
        <strain evidence="4">IBT 29495</strain>
    </source>
</reference>
<dbReference type="OrthoDB" id="194358at2759"/>
<comment type="caution">
    <text evidence="4">The sequence shown here is derived from an EMBL/GenBank/DDBJ whole genome shotgun (WGS) entry which is preliminary data.</text>
</comment>
<protein>
    <recommendedName>
        <fullName evidence="3">NACHT domain-containing protein</fullName>
    </recommendedName>
</protein>
<feature type="repeat" description="ANK" evidence="2">
    <location>
        <begin position="509"/>
        <end position="541"/>
    </location>
</feature>
<dbReference type="InterPro" id="IPR051616">
    <property type="entry name" value="Cul2-RING_E3_ligase_SR"/>
</dbReference>
<name>A0A9X0C8N7_9EURO</name>
<dbReference type="PRINTS" id="PR01415">
    <property type="entry name" value="ANKYRIN"/>
</dbReference>
<feature type="repeat" description="ANK" evidence="2">
    <location>
        <begin position="803"/>
        <end position="835"/>
    </location>
</feature>
<dbReference type="InterPro" id="IPR056884">
    <property type="entry name" value="NPHP3-like_N"/>
</dbReference>
<feature type="repeat" description="ANK" evidence="2">
    <location>
        <begin position="639"/>
        <end position="671"/>
    </location>
</feature>
<dbReference type="Gene3D" id="1.25.40.20">
    <property type="entry name" value="Ankyrin repeat-containing domain"/>
    <property type="match status" value="2"/>
</dbReference>
<keyword evidence="5" id="KW-1185">Reference proteome</keyword>
<dbReference type="PANTHER" id="PTHR46224">
    <property type="entry name" value="ANKYRIN REPEAT FAMILY PROTEIN"/>
    <property type="match status" value="1"/>
</dbReference>
<evidence type="ECO:0000313" key="4">
    <source>
        <dbReference type="EMBL" id="KAJ5513228.1"/>
    </source>
</evidence>
<dbReference type="InterPro" id="IPR007111">
    <property type="entry name" value="NACHT_NTPase"/>
</dbReference>
<feature type="domain" description="NACHT" evidence="3">
    <location>
        <begin position="33"/>
        <end position="157"/>
    </location>
</feature>
<keyword evidence="2" id="KW-0040">ANK repeat</keyword>
<dbReference type="InterPro" id="IPR036770">
    <property type="entry name" value="Ankyrin_rpt-contain_sf"/>
</dbReference>
<dbReference type="PROSITE" id="PS50088">
    <property type="entry name" value="ANK_REPEAT"/>
    <property type="match status" value="9"/>
</dbReference>
<feature type="repeat" description="ANK" evidence="2">
    <location>
        <begin position="770"/>
        <end position="802"/>
    </location>
</feature>
<feature type="repeat" description="ANK" evidence="2">
    <location>
        <begin position="836"/>
        <end position="868"/>
    </location>
</feature>
<evidence type="ECO:0000256" key="1">
    <source>
        <dbReference type="ARBA" id="ARBA00022737"/>
    </source>
</evidence>
<dbReference type="PANTHER" id="PTHR46224:SF64">
    <property type="entry name" value="IQ MOTIF AND ANKYRIN REPEAT DOMAIN-CONTAINING PROTEIN 1"/>
    <property type="match status" value="1"/>
</dbReference>
<dbReference type="InterPro" id="IPR027417">
    <property type="entry name" value="P-loop_NTPase"/>
</dbReference>
<feature type="repeat" description="ANK" evidence="2">
    <location>
        <begin position="575"/>
        <end position="607"/>
    </location>
</feature>
<keyword evidence="1" id="KW-0677">Repeat</keyword>
<feature type="repeat" description="ANK" evidence="2">
    <location>
        <begin position="542"/>
        <end position="574"/>
    </location>
</feature>
<accession>A0A9X0C8N7</accession>
<evidence type="ECO:0000256" key="2">
    <source>
        <dbReference type="PROSITE-ProRule" id="PRU00023"/>
    </source>
</evidence>
<proteinExistence type="predicted"/>
<dbReference type="PROSITE" id="PS50837">
    <property type="entry name" value="NACHT"/>
    <property type="match status" value="1"/>
</dbReference>
<evidence type="ECO:0000259" key="3">
    <source>
        <dbReference type="PROSITE" id="PS50837"/>
    </source>
</evidence>
<dbReference type="Proteomes" id="UP001149954">
    <property type="component" value="Unassembled WGS sequence"/>
</dbReference>
<dbReference type="InterPro" id="IPR002110">
    <property type="entry name" value="Ankyrin_rpt"/>
</dbReference>
<dbReference type="SUPFAM" id="SSF52540">
    <property type="entry name" value="P-loop containing nucleoside triphosphate hydrolases"/>
    <property type="match status" value="1"/>
</dbReference>
<dbReference type="AlphaFoldDB" id="A0A9X0C8N7"/>
<feature type="repeat" description="ANK" evidence="2">
    <location>
        <begin position="606"/>
        <end position="638"/>
    </location>
</feature>
<organism evidence="4 5">
    <name type="scientific">Penicillium fimorum</name>
    <dbReference type="NCBI Taxonomy" id="1882269"/>
    <lineage>
        <taxon>Eukaryota</taxon>
        <taxon>Fungi</taxon>
        <taxon>Dikarya</taxon>
        <taxon>Ascomycota</taxon>
        <taxon>Pezizomycotina</taxon>
        <taxon>Eurotiomycetes</taxon>
        <taxon>Eurotiomycetidae</taxon>
        <taxon>Eurotiales</taxon>
        <taxon>Aspergillaceae</taxon>
        <taxon>Penicillium</taxon>
    </lineage>
</organism>
<dbReference type="Pfam" id="PF00023">
    <property type="entry name" value="Ank"/>
    <property type="match status" value="1"/>
</dbReference>
<dbReference type="Gene3D" id="3.40.50.300">
    <property type="entry name" value="P-loop containing nucleotide triphosphate hydrolases"/>
    <property type="match status" value="1"/>
</dbReference>
<gene>
    <name evidence="4" type="ORF">N7463_002780</name>
</gene>
<dbReference type="Pfam" id="PF24883">
    <property type="entry name" value="NPHP3_N"/>
    <property type="match status" value="1"/>
</dbReference>
<sequence>MLDRRDNIEPRHTNTCRWILDLEEYQTWTQSCGLLWIKGKPGAGKSTLMVFLHDELQRSQDDRQGIRLDFFFTARGTELQRTALGMLRSLLNQIFDRDPTVRPQIREIYDRRRRLLNFGKRLWEWPQMMLEELLASAILASANRQHVVIFVDALDEAGATSAQQLAGYFHRLVDRAKKKNLYIQVCISCRHYPIMESGQAIEIKVEDHNQQDIAIYIQDILIETEAKDNASQKIREMLVKQLTQQANGLFQWAHIILPLIEQKVRERVSFDKICLWLREVPAGLEDTYMYILNNVIEKWNLEQSFLFFQWLCLAERPLTVAEMRYALVAKNARVTLSPKRWEKISDFIESNEDMLRRIKALSGGLAEAVPSGDNNETVIQVVHQSVNDFLRRKGLEVLCHKIGMSTPSMNGDKILSQYQATLYRSCLVCLATVHIPADTKEIKGTKEGLVQDHPLIQYATTNLFIHAEKAIEFRSSVLHNEKEILQQAFSPWVQIYQTLDKYSRVCPPRGTTLLHMAAAANLEDLIEPLLLNYEDVARTDREGDTAFHLAARRGHVTVGKILRAKGADQEAKNHRGNTPLYEAASGGHLEFVEWLLDEGVHLEIKGDGGALQAALSGGYESVVEMLLGTGADVNAQGGQYGNALQVAAYKGSTNAVQILLRAGADVNTQGGYYGNALQAAAYGGSTDTVQVLLGAGADVKAQGGEYGNALQAAVCQSPEKVQILLEAGADVNAQGGYYGNALQAAVWNRSPKIVQILLRAGAGVNAKGGYHGNALQTAIWNGRPETVQLLLRAGADVNAQGGEYGNALQTAAYRGSTEIVQILLSAHADVNAQGGHFGNALQAAAWNGSPQTVHILLRAGADVNAQGGYHDNALQAAAWNGSHETAQILLGAGADMNIKGSEHSNTL</sequence>